<organism evidence="1 2">
    <name type="scientific">Pseudomonas chlororaphis</name>
    <dbReference type="NCBI Taxonomy" id="587753"/>
    <lineage>
        <taxon>Bacteria</taxon>
        <taxon>Pseudomonadati</taxon>
        <taxon>Pseudomonadota</taxon>
        <taxon>Gammaproteobacteria</taxon>
        <taxon>Pseudomonadales</taxon>
        <taxon>Pseudomonadaceae</taxon>
        <taxon>Pseudomonas</taxon>
    </lineage>
</organism>
<gene>
    <name evidence="1" type="ORF">NCTC7357_04887</name>
</gene>
<sequence>MNDNAVYQMYGVVLIAGKPRSYRGVSYLRR</sequence>
<evidence type="ECO:0000313" key="1">
    <source>
        <dbReference type="EMBL" id="VEF76518.1"/>
    </source>
</evidence>
<protein>
    <submittedName>
        <fullName evidence="1">Uncharacterized protein</fullName>
    </submittedName>
</protein>
<proteinExistence type="predicted"/>
<accession>A0AAX3G0D2</accession>
<evidence type="ECO:0000313" key="2">
    <source>
        <dbReference type="Proteomes" id="UP000277437"/>
    </source>
</evidence>
<dbReference type="Proteomes" id="UP000277437">
    <property type="component" value="Chromosome"/>
</dbReference>
<dbReference type="AlphaFoldDB" id="A0AAX3G0D2"/>
<reference evidence="1 2" key="1">
    <citation type="submission" date="2018-12" db="EMBL/GenBank/DDBJ databases">
        <authorList>
            <consortium name="Pathogen Informatics"/>
        </authorList>
    </citation>
    <scope>NUCLEOTIDE SEQUENCE [LARGE SCALE GENOMIC DNA]</scope>
    <source>
        <strain evidence="1 2">NCTC7357</strain>
    </source>
</reference>
<dbReference type="EMBL" id="LR134334">
    <property type="protein sequence ID" value="VEF76518.1"/>
    <property type="molecule type" value="Genomic_DNA"/>
</dbReference>
<name>A0AAX3G0D2_9PSED</name>